<dbReference type="InterPro" id="IPR014962">
    <property type="entry name" value="YolD"/>
</dbReference>
<dbReference type="EMBL" id="HE717023">
    <property type="protein sequence ID" value="CCG46213.1"/>
    <property type="molecule type" value="Genomic_DNA"/>
</dbReference>
<evidence type="ECO:0000256" key="1">
    <source>
        <dbReference type="SAM" id="Coils"/>
    </source>
</evidence>
<dbReference type="KEGG" id="hhd:HBHAL_3870"/>
<accession>I0JPZ3</accession>
<sequence length="59" mass="7080">MVLEIRGAIKRTLLMLPEHVEEIQNLRREDEQVEKADLDEQKLEEIEFALQRLRATTYQ</sequence>
<evidence type="ECO:0000313" key="3">
    <source>
        <dbReference type="Proteomes" id="UP000007397"/>
    </source>
</evidence>
<dbReference type="Pfam" id="PF08863">
    <property type="entry name" value="YolD"/>
    <property type="match status" value="1"/>
</dbReference>
<gene>
    <name evidence="2" type="ordered locus">HBHAL_3870</name>
</gene>
<dbReference type="PATRIC" id="fig|866895.3.peg.2896"/>
<evidence type="ECO:0000313" key="2">
    <source>
        <dbReference type="EMBL" id="CCG46213.1"/>
    </source>
</evidence>
<name>I0JPZ3_HALH3</name>
<dbReference type="HOGENOM" id="CLU_2954121_0_0_9"/>
<keyword evidence="3" id="KW-1185">Reference proteome</keyword>
<dbReference type="AlphaFoldDB" id="I0JPZ3"/>
<organism evidence="2 3">
    <name type="scientific">Halobacillus halophilus (strain ATCC 35676 / DSM 2266 / JCM 20832 / KCTC 3685 / LMG 17431 / NBRC 102448 / NCIMB 2269)</name>
    <name type="common">Sporosarcina halophila</name>
    <dbReference type="NCBI Taxonomy" id="866895"/>
    <lineage>
        <taxon>Bacteria</taxon>
        <taxon>Bacillati</taxon>
        <taxon>Bacillota</taxon>
        <taxon>Bacilli</taxon>
        <taxon>Bacillales</taxon>
        <taxon>Bacillaceae</taxon>
        <taxon>Halobacillus</taxon>
    </lineage>
</organism>
<protein>
    <submittedName>
        <fullName evidence="2">Uncharacterized protein</fullName>
    </submittedName>
</protein>
<dbReference type="Proteomes" id="UP000007397">
    <property type="component" value="Chromosome"/>
</dbReference>
<keyword evidence="1" id="KW-0175">Coiled coil</keyword>
<reference evidence="2 3" key="1">
    <citation type="journal article" date="2013" name="Environ. Microbiol.">
        <title>Chloride and organic osmolytes: a hybrid strategy to cope with elevated salinities by the moderately halophilic, chloride-dependent bacterium Halobacillus halophilus.</title>
        <authorList>
            <person name="Saum S.H."/>
            <person name="Pfeiffer F."/>
            <person name="Palm P."/>
            <person name="Rampp M."/>
            <person name="Schuster S.C."/>
            <person name="Muller V."/>
            <person name="Oesterhelt D."/>
        </authorList>
    </citation>
    <scope>NUCLEOTIDE SEQUENCE [LARGE SCALE GENOMIC DNA]</scope>
    <source>
        <strain evidence="3">ATCC 35676 / DSM 2266 / JCM 20832 / KCTC 3685 / LMG 17431 / NBRC 102448 / NCIMB 2269</strain>
    </source>
</reference>
<proteinExistence type="predicted"/>
<feature type="coiled-coil region" evidence="1">
    <location>
        <begin position="16"/>
        <end position="56"/>
    </location>
</feature>